<dbReference type="SUPFAM" id="SSF53098">
    <property type="entry name" value="Ribonuclease H-like"/>
    <property type="match status" value="1"/>
</dbReference>
<dbReference type="PATRIC" id="fig|1705561.3.peg.1824"/>
<reference evidence="2 3" key="1">
    <citation type="submission" date="2015-08" db="EMBL/GenBank/DDBJ databases">
        <title>Draft genome sequence of cellulolytic and xylanolytic Paenibacillus sp. A59, isolated from a decaying forest soil from Patagonia, Argentina.</title>
        <authorList>
            <person name="Ghio S."/>
            <person name="Caceres A.M."/>
            <person name="Talia P."/>
            <person name="Grasso D."/>
            <person name="Campos E."/>
        </authorList>
    </citation>
    <scope>NUCLEOTIDE SEQUENCE [LARGE SCALE GENOMIC DNA]</scope>
    <source>
        <strain evidence="2 3">A59</strain>
    </source>
</reference>
<organism evidence="2 3">
    <name type="scientific">Paenibacillus xylanivorans</name>
    <dbReference type="NCBI Taxonomy" id="1705561"/>
    <lineage>
        <taxon>Bacteria</taxon>
        <taxon>Bacillati</taxon>
        <taxon>Bacillota</taxon>
        <taxon>Bacilli</taxon>
        <taxon>Bacillales</taxon>
        <taxon>Paenibacillaceae</taxon>
        <taxon>Paenibacillus</taxon>
    </lineage>
</organism>
<name>A0A0M9BQ46_9BACL</name>
<dbReference type="GO" id="GO:0015074">
    <property type="term" value="P:DNA integration"/>
    <property type="evidence" value="ECO:0007669"/>
    <property type="project" value="InterPro"/>
</dbReference>
<gene>
    <name evidence="2" type="ORF">AMS66_09880</name>
</gene>
<evidence type="ECO:0000313" key="3">
    <source>
        <dbReference type="Proteomes" id="UP000037688"/>
    </source>
</evidence>
<dbReference type="InterPro" id="IPR001584">
    <property type="entry name" value="Integrase_cat-core"/>
</dbReference>
<dbReference type="InterPro" id="IPR012337">
    <property type="entry name" value="RNaseH-like_sf"/>
</dbReference>
<keyword evidence="3" id="KW-1185">Reference proteome</keyword>
<accession>A0A0M9BQ46</accession>
<dbReference type="EMBL" id="LITU01000051">
    <property type="protein sequence ID" value="KOY16733.1"/>
    <property type="molecule type" value="Genomic_DNA"/>
</dbReference>
<dbReference type="GO" id="GO:0003676">
    <property type="term" value="F:nucleic acid binding"/>
    <property type="evidence" value="ECO:0007669"/>
    <property type="project" value="InterPro"/>
</dbReference>
<dbReference type="Gene3D" id="3.30.420.10">
    <property type="entry name" value="Ribonuclease H-like superfamily/Ribonuclease H"/>
    <property type="match status" value="1"/>
</dbReference>
<feature type="domain" description="Integrase catalytic" evidence="1">
    <location>
        <begin position="205"/>
        <end position="433"/>
    </location>
</feature>
<protein>
    <recommendedName>
        <fullName evidence="1">Integrase catalytic domain-containing protein</fullName>
    </recommendedName>
</protein>
<evidence type="ECO:0000259" key="1">
    <source>
        <dbReference type="PROSITE" id="PS50994"/>
    </source>
</evidence>
<evidence type="ECO:0000313" key="2">
    <source>
        <dbReference type="EMBL" id="KOY16733.1"/>
    </source>
</evidence>
<comment type="caution">
    <text evidence="2">The sequence shown here is derived from an EMBL/GenBank/DDBJ whole genome shotgun (WGS) entry which is preliminary data.</text>
</comment>
<dbReference type="AlphaFoldDB" id="A0A0M9BQ46"/>
<proteinExistence type="predicted"/>
<dbReference type="InterPro" id="IPR036397">
    <property type="entry name" value="RNaseH_sf"/>
</dbReference>
<sequence length="641" mass="75049">MNPELWPTVDESTLENSVRLIYINRKKAVMMYFKRVSLEEIKQETGIVRQNVRRFIKRCMQYDQTGEVWGFRALIPQKNVNEYQLDVFNRNQKNGRKTGEFNRFLDRYPDIKDLLEDLFLGRKRRSLEPVMKVKYIHKRFIEECRKKGVTQADYPLNTEWMGYKAVQRYLRRISYEDFCRSTKRFGDDASQKARHVGEGQQNQISNLFPFQKVQFDAHRIDGFFAVELTTPEGDTVTRILRRFWILTIIDVATRNILGYSISLNQEYSASDVMHCARNAVIPHKQLELTIPGLTYHPVGGFPSEKFPEIAWSVWDIICLDNAKSHYAQMVKDRLENLIGCFMNLGPVALPMRRGIIERFFKTLEENGFHRLPNTTGSEPKDPRRKDPEQQAIQLNITYEHLKQLIDVLISNYNGTPHGGIYHQTPLELLEKRMKVSGLTPRLLEEEKRSEILFMQTIQKRTVRGSLKSGKKPYIQYEGVPYRSDQLANAAYLLNTELLLHVNVDDLRTLKAYLPDGSEFGYLTASGRWSLTAHSLQTRKSINSLVKNKVLHLTTWDDPIFVYTNYLMSQKKSKKMVNKQVRVNEESTYKPDNPPAEQTKALEEASFQNELLDKAREDQINRDKLNEMENYERMLKQFKTKM</sequence>
<dbReference type="Proteomes" id="UP000037688">
    <property type="component" value="Unassembled WGS sequence"/>
</dbReference>
<dbReference type="PROSITE" id="PS50994">
    <property type="entry name" value="INTEGRASE"/>
    <property type="match status" value="1"/>
</dbReference>